<protein>
    <recommendedName>
        <fullName evidence="4">BTB domain-containing protein</fullName>
    </recommendedName>
</protein>
<dbReference type="InterPro" id="IPR000210">
    <property type="entry name" value="BTB/POZ_dom"/>
</dbReference>
<dbReference type="PROSITE" id="PS50097">
    <property type="entry name" value="BTB"/>
    <property type="match status" value="1"/>
</dbReference>
<dbReference type="Gene3D" id="3.30.710.10">
    <property type="entry name" value="Potassium Channel Kv1.1, Chain A"/>
    <property type="match status" value="1"/>
</dbReference>
<dbReference type="InterPro" id="IPR011333">
    <property type="entry name" value="SKP1/BTB/POZ_sf"/>
</dbReference>
<evidence type="ECO:0000256" key="1">
    <source>
        <dbReference type="ARBA" id="ARBA00022441"/>
    </source>
</evidence>
<dbReference type="Gene3D" id="1.25.40.420">
    <property type="match status" value="1"/>
</dbReference>
<dbReference type="OrthoDB" id="45365at2759"/>
<dbReference type="SUPFAM" id="SSF117281">
    <property type="entry name" value="Kelch motif"/>
    <property type="match status" value="1"/>
</dbReference>
<dbReference type="EMBL" id="JANIIK010000046">
    <property type="protein sequence ID" value="KAJ3603078.1"/>
    <property type="molecule type" value="Genomic_DNA"/>
</dbReference>
<dbReference type="Pfam" id="PF24681">
    <property type="entry name" value="Kelch_KLHDC2_KLHL20_DRC7"/>
    <property type="match status" value="1"/>
</dbReference>
<dbReference type="CDD" id="cd18485">
    <property type="entry name" value="BACK_KBTBD12"/>
    <property type="match status" value="1"/>
</dbReference>
<dbReference type="SMART" id="SM00225">
    <property type="entry name" value="BTB"/>
    <property type="match status" value="1"/>
</dbReference>
<dbReference type="Proteomes" id="UP001148018">
    <property type="component" value="Unassembled WGS sequence"/>
</dbReference>
<reference evidence="5" key="1">
    <citation type="submission" date="2022-07" db="EMBL/GenBank/DDBJ databases">
        <title>Chromosome-level genome of Muraenolepis orangiensis.</title>
        <authorList>
            <person name="Kim J."/>
        </authorList>
    </citation>
    <scope>NUCLEOTIDE SEQUENCE</scope>
    <source>
        <strain evidence="5">KU_S4_2022</strain>
        <tissue evidence="5">Muscle</tissue>
    </source>
</reference>
<dbReference type="AlphaFoldDB" id="A0A9Q0ECI7"/>
<dbReference type="InterPro" id="IPR011705">
    <property type="entry name" value="BACK"/>
</dbReference>
<dbReference type="Pfam" id="PF07707">
    <property type="entry name" value="BACK"/>
    <property type="match status" value="1"/>
</dbReference>
<feature type="domain" description="BTB" evidence="4">
    <location>
        <begin position="25"/>
        <end position="92"/>
    </location>
</feature>
<keyword evidence="1" id="KW-0880">Kelch repeat</keyword>
<dbReference type="SMART" id="SM00612">
    <property type="entry name" value="Kelch"/>
    <property type="match status" value="3"/>
</dbReference>
<name>A0A9Q0ECI7_9TELE</name>
<sequence length="722" mass="81414">MDPRAKHGVGLLSQLRKMRETENLTDVVLVAEGISFPCHRVVLSAFSPYFRVMFTCGLRECHSREIFLRDTNAESLALLLNYMYTSELPLSNANVQEVSIAAFLLQMDDVFARCQLHMTENMDASNCLGVYYYARELGAEELADQAQRFLRRNFLDVSRCEEMLELEAHQLGKLLASDDLNVSEEEVILDVVLRWVRHSPLEEGRSPHLPELLRKVRLPLINADYLREAMRRNTALLADAECTEMLNEALAVTAMHPSAVPRKLRLRYGMETTDLLLCIGNDDGGIRSRFGSYADRSFCYAPSTGRSYYITSPRYGEAMGYVCAGVVTDENDIIVAGEVGVRKMSRQKEMAVEIFRYKVEAQGSWECLTSAEYRDSFALGSLGDTVYLLGGTMRLKNQQLITNSVERWCKQGGPWRSAAPLPLPLASHSAVTLNDRLYVIGGRTPQSYRIDDEPERLSNCLLVYDPEWNKWAELSHMKYSKFRCSAVVLNGEIYVMGGIGCEGPDRGQSRRCLDALEIYNPDGDQWRDGPPLPSPLLSLRTNASNAGVVGGKIYVCGYYKGADRHDDITKDILELDPSENRWTAVRRRVLMHDNYDVCLVAKLNPRGLMSPPADLMALFLLLGISSGLLLDSWGPSERVCGSLGWSCPEGAMRIRTLLISLFLILSVASFFYLKRSHRLPNIFYRRNKARKQRYVRRERPSATSPSDAAMIPTTATTKIYNM</sequence>
<gene>
    <name evidence="5" type="ORF">NHX12_030822</name>
</gene>
<keyword evidence="3" id="KW-1133">Transmembrane helix</keyword>
<keyword evidence="3" id="KW-0812">Transmembrane</keyword>
<organism evidence="5 6">
    <name type="scientific">Muraenolepis orangiensis</name>
    <name type="common">Patagonian moray cod</name>
    <dbReference type="NCBI Taxonomy" id="630683"/>
    <lineage>
        <taxon>Eukaryota</taxon>
        <taxon>Metazoa</taxon>
        <taxon>Chordata</taxon>
        <taxon>Craniata</taxon>
        <taxon>Vertebrata</taxon>
        <taxon>Euteleostomi</taxon>
        <taxon>Actinopterygii</taxon>
        <taxon>Neopterygii</taxon>
        <taxon>Teleostei</taxon>
        <taxon>Neoteleostei</taxon>
        <taxon>Acanthomorphata</taxon>
        <taxon>Zeiogadaria</taxon>
        <taxon>Gadariae</taxon>
        <taxon>Gadiformes</taxon>
        <taxon>Muraenolepidoidei</taxon>
        <taxon>Muraenolepididae</taxon>
        <taxon>Muraenolepis</taxon>
    </lineage>
</organism>
<feature type="transmembrane region" description="Helical" evidence="3">
    <location>
        <begin position="654"/>
        <end position="673"/>
    </location>
</feature>
<comment type="caution">
    <text evidence="5">The sequence shown here is derived from an EMBL/GenBank/DDBJ whole genome shotgun (WGS) entry which is preliminary data.</text>
</comment>
<dbReference type="PANTHER" id="PTHR45632:SF5">
    <property type="entry name" value="KELCH-LIKE PROTEIN 22"/>
    <property type="match status" value="1"/>
</dbReference>
<dbReference type="PANTHER" id="PTHR45632">
    <property type="entry name" value="LD33804P"/>
    <property type="match status" value="1"/>
</dbReference>
<dbReference type="Pfam" id="PF00651">
    <property type="entry name" value="BTB"/>
    <property type="match status" value="1"/>
</dbReference>
<dbReference type="SMART" id="SM00875">
    <property type="entry name" value="BACK"/>
    <property type="match status" value="1"/>
</dbReference>
<evidence type="ECO:0000259" key="4">
    <source>
        <dbReference type="PROSITE" id="PS50097"/>
    </source>
</evidence>
<dbReference type="InterPro" id="IPR006652">
    <property type="entry name" value="Kelch_1"/>
</dbReference>
<evidence type="ECO:0000256" key="2">
    <source>
        <dbReference type="ARBA" id="ARBA00022737"/>
    </source>
</evidence>
<keyword evidence="2" id="KW-0677">Repeat</keyword>
<dbReference type="InterPro" id="IPR027888">
    <property type="entry name" value="DUF4501"/>
</dbReference>
<evidence type="ECO:0000313" key="6">
    <source>
        <dbReference type="Proteomes" id="UP001148018"/>
    </source>
</evidence>
<accession>A0A9Q0ECI7</accession>
<keyword evidence="6" id="KW-1185">Reference proteome</keyword>
<evidence type="ECO:0000313" key="5">
    <source>
        <dbReference type="EMBL" id="KAJ3603078.1"/>
    </source>
</evidence>
<proteinExistence type="predicted"/>
<dbReference type="SUPFAM" id="SSF54695">
    <property type="entry name" value="POZ domain"/>
    <property type="match status" value="1"/>
</dbReference>
<dbReference type="Pfam" id="PF14946">
    <property type="entry name" value="DUF4501"/>
    <property type="match status" value="1"/>
</dbReference>
<keyword evidence="3" id="KW-0472">Membrane</keyword>
<dbReference type="Gene3D" id="2.120.10.80">
    <property type="entry name" value="Kelch-type beta propeller"/>
    <property type="match status" value="1"/>
</dbReference>
<evidence type="ECO:0000256" key="3">
    <source>
        <dbReference type="SAM" id="Phobius"/>
    </source>
</evidence>
<dbReference type="InterPro" id="IPR015915">
    <property type="entry name" value="Kelch-typ_b-propeller"/>
</dbReference>
<dbReference type="FunFam" id="1.25.40.420:FF:000001">
    <property type="entry name" value="Kelch-like family member 12"/>
    <property type="match status" value="1"/>
</dbReference>